<feature type="domain" description="Helicase C-terminal" evidence="12">
    <location>
        <begin position="322"/>
        <end position="470"/>
    </location>
</feature>
<proteinExistence type="inferred from homology"/>
<dbReference type="SUPFAM" id="SSF52540">
    <property type="entry name" value="P-loop containing nucleoside triphosphate hydrolases"/>
    <property type="match status" value="1"/>
</dbReference>
<evidence type="ECO:0000256" key="9">
    <source>
        <dbReference type="ARBA" id="ARBA00037581"/>
    </source>
</evidence>
<keyword evidence="2" id="KW-0547">Nucleotide-binding</keyword>
<evidence type="ECO:0000256" key="1">
    <source>
        <dbReference type="ARBA" id="ARBA00004328"/>
    </source>
</evidence>
<keyword evidence="14" id="KW-1185">Reference proteome</keyword>
<evidence type="ECO:0000256" key="8">
    <source>
        <dbReference type="ARBA" id="ARBA00023163"/>
    </source>
</evidence>
<dbReference type="PROSITE" id="PS51194">
    <property type="entry name" value="HELICASE_CTER"/>
    <property type="match status" value="1"/>
</dbReference>
<comment type="subcellular location">
    <subcellularLocation>
        <location evidence="1">Virion</location>
    </subcellularLocation>
</comment>
<evidence type="ECO:0000256" key="5">
    <source>
        <dbReference type="ARBA" id="ARBA00022840"/>
    </source>
</evidence>
<reference evidence="13" key="1">
    <citation type="journal article" date="2013" name="J. Virol.">
        <title>New Insights into the Evolution of Entomopoxvirinae from the Complete Genome Sequences of Four Entomopoxviruses Infecting Adoxophyes honmai, Choristoneura biennis, Choristoneura rosaceana, and Mythimna separata.</title>
        <authorList>
            <person name="Theze J."/>
            <person name="Takatsuka J."/>
            <person name="Li Z."/>
            <person name="Gallais J."/>
            <person name="Doucet D."/>
            <person name="Arif B."/>
            <person name="Nakai M."/>
            <person name="Herniou E.A."/>
        </authorList>
    </citation>
    <scope>NUCLEOTIDE SEQUENCE</scope>
</reference>
<dbReference type="InterPro" id="IPR027417">
    <property type="entry name" value="P-loop_NTPase"/>
</dbReference>
<dbReference type="GeneID" id="15613406"/>
<dbReference type="PANTHER" id="PTHR47396">
    <property type="entry name" value="TYPE I RESTRICTION ENZYME ECOKI R PROTEIN"/>
    <property type="match status" value="1"/>
</dbReference>
<dbReference type="Proteomes" id="UP000792374">
    <property type="component" value="Genome"/>
</dbReference>
<dbReference type="SMART" id="SM00487">
    <property type="entry name" value="DEXDc"/>
    <property type="match status" value="1"/>
</dbReference>
<keyword evidence="5" id="KW-0067">ATP-binding</keyword>
<feature type="domain" description="Helicase ATP-binding" evidence="11">
    <location>
        <begin position="98"/>
        <end position="255"/>
    </location>
</feature>
<dbReference type="EMBL" id="HF679133">
    <property type="protein sequence ID" value="CCU55983.1"/>
    <property type="molecule type" value="Genomic_DNA"/>
</dbReference>
<protein>
    <submittedName>
        <fullName evidence="13">DNA helicase, transcript release factor</fullName>
    </submittedName>
</protein>
<evidence type="ECO:0000256" key="4">
    <source>
        <dbReference type="ARBA" id="ARBA00022806"/>
    </source>
</evidence>
<dbReference type="RefSeq" id="YP_008004485.1">
    <property type="nucleotide sequence ID" value="NC_021249.1"/>
</dbReference>
<evidence type="ECO:0000313" key="14">
    <source>
        <dbReference type="Proteomes" id="UP000792374"/>
    </source>
</evidence>
<evidence type="ECO:0000256" key="2">
    <source>
        <dbReference type="ARBA" id="ARBA00022741"/>
    </source>
</evidence>
<keyword evidence="3" id="KW-0378">Hydrolase</keyword>
<keyword evidence="7" id="KW-0426">Late protein</keyword>
<gene>
    <name evidence="13" type="ORF">CHREV_081</name>
</gene>
<dbReference type="InterPro" id="IPR001650">
    <property type="entry name" value="Helicase_C-like"/>
</dbReference>
<dbReference type="Pfam" id="PF04851">
    <property type="entry name" value="ResIII"/>
    <property type="match status" value="1"/>
</dbReference>
<sequence length="477" mass="56278">MTKYIKLTKKIFNLFKSKLKSNEILVFDKNFNYIYITDDIIKNNENLDLDIICPIFLYNKDDNSVIKINKFNTNIKCKYILRESQVDVVDKIMDIHTNYSINSPIYISLVCPCGYGKTILGIDIISKVKYKCAIIVPRIFIIKQWVDKIYGGDNKIFASIYGRKKAIEQINNGLDCDIFICPDKHLENDIIRNFIYDTFSMIIIDEAHRYNMNKNITITRFLYNNIFKFCIFLTATPSTNMSTFINEYIEINNDIQHNANISNNRITKKLIIFELKNNIFGKINNNCQHFVNKIINNNFSNIYIKNYYYKYCISLDENRNKTIIELISKITIKNTKSLILTDYRNHMMDIYNSLKQTNLKNIVYIYDVQDKKCNELFSQFNNTNTDDTYIIISTISACSESLDINNLNTIHIVLPITNIKTLKQCVGRIMRNYNENKYVYIYNFSYINKIINMYINDKINMVKKTLSEWDCVEIKCL</sequence>
<dbReference type="CDD" id="cd18785">
    <property type="entry name" value="SF2_C"/>
    <property type="match status" value="1"/>
</dbReference>
<organism evidence="13 14">
    <name type="scientific">Choristoneura rosaceana entomopoxvirus 'L'</name>
    <dbReference type="NCBI Taxonomy" id="1293539"/>
    <lineage>
        <taxon>Viruses</taxon>
        <taxon>Varidnaviria</taxon>
        <taxon>Bamfordvirae</taxon>
        <taxon>Nucleocytoviricota</taxon>
        <taxon>Pokkesviricetes</taxon>
        <taxon>Chitovirales</taxon>
        <taxon>Poxviridae</taxon>
        <taxon>Entomopoxvirinae</taxon>
        <taxon>Betaentomopoxvirus</taxon>
        <taxon>Betaentomopoxvirus crosaceana</taxon>
        <taxon>Choristoneura rosaceana entomopoxvirus</taxon>
    </lineage>
</organism>
<dbReference type="InterPro" id="IPR014001">
    <property type="entry name" value="Helicase_ATP-bd"/>
</dbReference>
<dbReference type="PROSITE" id="PS51192">
    <property type="entry name" value="HELICASE_ATP_BIND_1"/>
    <property type="match status" value="1"/>
</dbReference>
<dbReference type="InterPro" id="IPR006935">
    <property type="entry name" value="Helicase/UvrB_N"/>
</dbReference>
<dbReference type="GO" id="GO:0004386">
    <property type="term" value="F:helicase activity"/>
    <property type="evidence" value="ECO:0007669"/>
    <property type="project" value="UniProtKB-KW"/>
</dbReference>
<dbReference type="Pfam" id="PF00271">
    <property type="entry name" value="Helicase_C"/>
    <property type="match status" value="1"/>
</dbReference>
<evidence type="ECO:0000259" key="11">
    <source>
        <dbReference type="PROSITE" id="PS51192"/>
    </source>
</evidence>
<evidence type="ECO:0000256" key="3">
    <source>
        <dbReference type="ARBA" id="ARBA00022801"/>
    </source>
</evidence>
<dbReference type="Gene3D" id="3.40.50.300">
    <property type="entry name" value="P-loop containing nucleotide triphosphate hydrolases"/>
    <property type="match status" value="2"/>
</dbReference>
<keyword evidence="8" id="KW-0804">Transcription</keyword>
<evidence type="ECO:0000259" key="12">
    <source>
        <dbReference type="PROSITE" id="PS51194"/>
    </source>
</evidence>
<dbReference type="PANTHER" id="PTHR47396:SF1">
    <property type="entry name" value="ATP-DEPENDENT HELICASE IRC3-RELATED"/>
    <property type="match status" value="1"/>
</dbReference>
<name>A0ABM9QKC9_9POXV</name>
<dbReference type="InterPro" id="IPR050742">
    <property type="entry name" value="Helicase_Restrict-Modif_Enz"/>
</dbReference>
<evidence type="ECO:0000256" key="7">
    <source>
        <dbReference type="ARBA" id="ARBA00022921"/>
    </source>
</evidence>
<evidence type="ECO:0000256" key="10">
    <source>
        <dbReference type="ARBA" id="ARBA00038498"/>
    </source>
</evidence>
<comment type="function">
    <text evidence="9">DNA helicase which seems to act as a postreplicative transcription termination factor. Involved in ATP-dependent release of nascent RNA. Forms a stable complex with single-stranded DNA, and to a lesser extent RNA.</text>
</comment>
<evidence type="ECO:0000313" key="13">
    <source>
        <dbReference type="EMBL" id="CCU55983.1"/>
    </source>
</evidence>
<keyword evidence="4 13" id="KW-0347">Helicase</keyword>
<keyword evidence="6" id="KW-0946">Virion</keyword>
<accession>A0ABM9QKC9</accession>
<evidence type="ECO:0000256" key="6">
    <source>
        <dbReference type="ARBA" id="ARBA00022844"/>
    </source>
</evidence>
<comment type="similarity">
    <text evidence="10">Belongs to the helicase family. Poxviruses subfamily.</text>
</comment>